<keyword evidence="4" id="KW-1185">Reference proteome</keyword>
<proteinExistence type="predicted"/>
<evidence type="ECO:0000313" key="3">
    <source>
        <dbReference type="EMBL" id="VDO27368.1"/>
    </source>
</evidence>
<dbReference type="InterPro" id="IPR001878">
    <property type="entry name" value="Znf_CCHC"/>
</dbReference>
<dbReference type="GO" id="GO:0008270">
    <property type="term" value="F:zinc ion binding"/>
    <property type="evidence" value="ECO:0007669"/>
    <property type="project" value="InterPro"/>
</dbReference>
<dbReference type="AlphaFoldDB" id="A0A0N4W709"/>
<evidence type="ECO:0000313" key="4">
    <source>
        <dbReference type="Proteomes" id="UP000268014"/>
    </source>
</evidence>
<reference evidence="3 4" key="2">
    <citation type="submission" date="2018-11" db="EMBL/GenBank/DDBJ databases">
        <authorList>
            <consortium name="Pathogen Informatics"/>
        </authorList>
    </citation>
    <scope>NUCLEOTIDE SEQUENCE [LARGE SCALE GENOMIC DNA]</scope>
    <source>
        <strain evidence="3 4">MHpl1</strain>
    </source>
</reference>
<evidence type="ECO:0000313" key="5">
    <source>
        <dbReference type="WBParaSite" id="HPLM_0000588001-mRNA-1"/>
    </source>
</evidence>
<dbReference type="EMBL" id="UZAF01016403">
    <property type="protein sequence ID" value="VDO27368.1"/>
    <property type="molecule type" value="Genomic_DNA"/>
</dbReference>
<feature type="domain" description="CCHC-type" evidence="2">
    <location>
        <begin position="92"/>
        <end position="108"/>
    </location>
</feature>
<protein>
    <submittedName>
        <fullName evidence="5">Nucleic-acid-binding protein from transposon X-element</fullName>
    </submittedName>
</protein>
<dbReference type="WBParaSite" id="HPLM_0000588001-mRNA-1">
    <property type="protein sequence ID" value="HPLM_0000588001-mRNA-1"/>
    <property type="gene ID" value="HPLM_0000588001"/>
</dbReference>
<organism evidence="5">
    <name type="scientific">Haemonchus placei</name>
    <name type="common">Barber's pole worm</name>
    <dbReference type="NCBI Taxonomy" id="6290"/>
    <lineage>
        <taxon>Eukaryota</taxon>
        <taxon>Metazoa</taxon>
        <taxon>Ecdysozoa</taxon>
        <taxon>Nematoda</taxon>
        <taxon>Chromadorea</taxon>
        <taxon>Rhabditida</taxon>
        <taxon>Rhabditina</taxon>
        <taxon>Rhabditomorpha</taxon>
        <taxon>Strongyloidea</taxon>
        <taxon>Trichostrongylidae</taxon>
        <taxon>Haemonchus</taxon>
    </lineage>
</organism>
<dbReference type="GO" id="GO:0003676">
    <property type="term" value="F:nucleic acid binding"/>
    <property type="evidence" value="ECO:0007669"/>
    <property type="project" value="InterPro"/>
</dbReference>
<evidence type="ECO:0000259" key="2">
    <source>
        <dbReference type="SMART" id="SM00343"/>
    </source>
</evidence>
<sequence>MDQALGEGAWVIENASKDLDEIILMEENVNDMVYAKSDRNALPFFRESKRSKLLLIGIGQCILCASRDHKSMYCKKCTTLEEKRAVFREQHRCLNCALPEHFVKQCPRDGCKACNGKKHHYTLCPQRCQSTQGAQTQPPYERRTHAQAPSAASTAQKSAPKITKQAPLKRGKPAQANLLETLLAITKKQWLATRRIAKEWFSPP</sequence>
<name>A0A0N4W709_HAEPC</name>
<feature type="domain" description="CCHC-type" evidence="2">
    <location>
        <begin position="60"/>
        <end position="76"/>
    </location>
</feature>
<reference evidence="5" key="1">
    <citation type="submission" date="2017-02" db="UniProtKB">
        <authorList>
            <consortium name="WormBaseParasite"/>
        </authorList>
    </citation>
    <scope>IDENTIFICATION</scope>
</reference>
<accession>A0A0N4W709</accession>
<feature type="region of interest" description="Disordered" evidence="1">
    <location>
        <begin position="134"/>
        <end position="170"/>
    </location>
</feature>
<gene>
    <name evidence="3" type="ORF">HPLM_LOCUS5884</name>
</gene>
<dbReference type="SMART" id="SM00343">
    <property type="entry name" value="ZnF_C2HC"/>
    <property type="match status" value="2"/>
</dbReference>
<dbReference type="Proteomes" id="UP000268014">
    <property type="component" value="Unassembled WGS sequence"/>
</dbReference>
<evidence type="ECO:0000256" key="1">
    <source>
        <dbReference type="SAM" id="MobiDB-lite"/>
    </source>
</evidence>